<evidence type="ECO:0000313" key="3">
    <source>
        <dbReference type="Proteomes" id="UP000663879"/>
    </source>
</evidence>
<reference evidence="2" key="1">
    <citation type="submission" date="2021-02" db="EMBL/GenBank/DDBJ databases">
        <authorList>
            <person name="Nowell W R."/>
        </authorList>
    </citation>
    <scope>NUCLEOTIDE SEQUENCE</scope>
    <source>
        <strain evidence="2">Ploen Becks lab</strain>
    </source>
</reference>
<organism evidence="2 3">
    <name type="scientific">Brachionus calyciflorus</name>
    <dbReference type="NCBI Taxonomy" id="104777"/>
    <lineage>
        <taxon>Eukaryota</taxon>
        <taxon>Metazoa</taxon>
        <taxon>Spiralia</taxon>
        <taxon>Gnathifera</taxon>
        <taxon>Rotifera</taxon>
        <taxon>Eurotatoria</taxon>
        <taxon>Monogononta</taxon>
        <taxon>Pseudotrocha</taxon>
        <taxon>Ploima</taxon>
        <taxon>Brachionidae</taxon>
        <taxon>Brachionus</taxon>
    </lineage>
</organism>
<dbReference type="Proteomes" id="UP000663879">
    <property type="component" value="Unassembled WGS sequence"/>
</dbReference>
<feature type="transmembrane region" description="Helical" evidence="1">
    <location>
        <begin position="238"/>
        <end position="256"/>
    </location>
</feature>
<dbReference type="EMBL" id="CAJNOC010000104">
    <property type="protein sequence ID" value="CAF0715306.1"/>
    <property type="molecule type" value="Genomic_DNA"/>
</dbReference>
<feature type="transmembrane region" description="Helical" evidence="1">
    <location>
        <begin position="304"/>
        <end position="321"/>
    </location>
</feature>
<feature type="transmembrane region" description="Helical" evidence="1">
    <location>
        <begin position="68"/>
        <end position="86"/>
    </location>
</feature>
<feature type="transmembrane region" description="Helical" evidence="1">
    <location>
        <begin position="210"/>
        <end position="232"/>
    </location>
</feature>
<proteinExistence type="predicted"/>
<gene>
    <name evidence="2" type="ORF">OXX778_LOCUS1569</name>
</gene>
<dbReference type="OrthoDB" id="5920264at2759"/>
<dbReference type="PANTHER" id="PTHR12740:SF4">
    <property type="entry name" value="JNK1_MAPK8-ASSOCIATED MEMBRANE PROTEIN"/>
    <property type="match status" value="1"/>
</dbReference>
<feature type="transmembrane region" description="Helical" evidence="1">
    <location>
        <begin position="277"/>
        <end position="298"/>
    </location>
</feature>
<keyword evidence="1" id="KW-1133">Transmembrane helix</keyword>
<comment type="caution">
    <text evidence="2">The sequence shown here is derived from an EMBL/GenBank/DDBJ whole genome shotgun (WGS) entry which is preliminary data.</text>
</comment>
<dbReference type="AlphaFoldDB" id="A0A813M2A4"/>
<feature type="transmembrane region" description="Helical" evidence="1">
    <location>
        <begin position="167"/>
        <end position="189"/>
    </location>
</feature>
<dbReference type="GO" id="GO:0016020">
    <property type="term" value="C:membrane"/>
    <property type="evidence" value="ECO:0007669"/>
    <property type="project" value="InterPro"/>
</dbReference>
<dbReference type="PANTHER" id="PTHR12740">
    <property type="entry name" value="JNK1/MAPK8-ASSOCIATED MEMBRANE PROTEIN"/>
    <property type="match status" value="1"/>
</dbReference>
<dbReference type="GO" id="GO:0006986">
    <property type="term" value="P:response to unfolded protein"/>
    <property type="evidence" value="ECO:0007669"/>
    <property type="project" value="InterPro"/>
</dbReference>
<sequence length="335" mass="39375">MGIEDLGNCLSFLKTQYDPCPGKYCARSLINSTNCIFSECQKCERGYRSNKDYDLCLECNEHAKLYDYMYLLFMFNVTVILHFYYIDKSFSNLKKKKNNLSTKKIAIIYALPLIECILSLCLSILVFPPFGSILLTSCNINGMEDWYSVFYNPQVDYYNQLNCTHEVVYPFYSLVMVFLLLVIFNMLLIRTVAKKFVFDNNIYNIFLNKSTFAALYFIPILFLVHTIAGGIIYYTYPFATIVGFLISNNFHLTSAFKENFQKSRIINSLKLLVNKRNLFIQLIHVYFYLFAIISLTKLQSVYDLLYLLCVPIPLVFFFISYKHSDPKRLNWHWEQ</sequence>
<dbReference type="Pfam" id="PF05571">
    <property type="entry name" value="JAMP"/>
    <property type="match status" value="1"/>
</dbReference>
<evidence type="ECO:0008006" key="4">
    <source>
        <dbReference type="Google" id="ProtNLM"/>
    </source>
</evidence>
<keyword evidence="3" id="KW-1185">Reference proteome</keyword>
<protein>
    <recommendedName>
        <fullName evidence="4">JNK1/MAPK8-associated membrane protein</fullName>
    </recommendedName>
</protein>
<feature type="transmembrane region" description="Helical" evidence="1">
    <location>
        <begin position="106"/>
        <end position="127"/>
    </location>
</feature>
<keyword evidence="1" id="KW-0812">Transmembrane</keyword>
<evidence type="ECO:0000313" key="2">
    <source>
        <dbReference type="EMBL" id="CAF0715306.1"/>
    </source>
</evidence>
<dbReference type="InterPro" id="IPR008485">
    <property type="entry name" value="JAMP"/>
</dbReference>
<dbReference type="GO" id="GO:0031625">
    <property type="term" value="F:ubiquitin protein ligase binding"/>
    <property type="evidence" value="ECO:0007669"/>
    <property type="project" value="TreeGrafter"/>
</dbReference>
<keyword evidence="1" id="KW-0472">Membrane</keyword>
<dbReference type="GO" id="GO:0036503">
    <property type="term" value="P:ERAD pathway"/>
    <property type="evidence" value="ECO:0007669"/>
    <property type="project" value="TreeGrafter"/>
</dbReference>
<accession>A0A813M2A4</accession>
<name>A0A813M2A4_9BILA</name>
<evidence type="ECO:0000256" key="1">
    <source>
        <dbReference type="SAM" id="Phobius"/>
    </source>
</evidence>